<feature type="region of interest" description="Disordered" evidence="10">
    <location>
        <begin position="154"/>
        <end position="175"/>
    </location>
</feature>
<dbReference type="SMART" id="SM00312">
    <property type="entry name" value="PX"/>
    <property type="match status" value="1"/>
</dbReference>
<dbReference type="Gene3D" id="3.30.1520.10">
    <property type="entry name" value="Phox-like domain"/>
    <property type="match status" value="1"/>
</dbReference>
<proteinExistence type="inferred from homology"/>
<gene>
    <name evidence="12" type="ORF">A1Q1_06458</name>
</gene>
<keyword evidence="5" id="KW-0967">Endosome</keyword>
<comment type="caution">
    <text evidence="12">The sequence shown here is derived from an EMBL/GenBank/DDBJ whole genome shotgun (WGS) entry which is preliminary data.</text>
</comment>
<feature type="compositionally biased region" description="Low complexity" evidence="10">
    <location>
        <begin position="1"/>
        <end position="22"/>
    </location>
</feature>
<dbReference type="PANTHER" id="PTHR10555">
    <property type="entry name" value="SORTING NEXIN"/>
    <property type="match status" value="1"/>
</dbReference>
<dbReference type="OrthoDB" id="10254720at2759"/>
<feature type="region of interest" description="Disordered" evidence="10">
    <location>
        <begin position="1"/>
        <end position="107"/>
    </location>
</feature>
<evidence type="ECO:0000256" key="9">
    <source>
        <dbReference type="ARBA" id="ARBA00033785"/>
    </source>
</evidence>
<dbReference type="RefSeq" id="XP_014177047.1">
    <property type="nucleotide sequence ID" value="XM_014321572.1"/>
</dbReference>
<feature type="domain" description="PX" evidence="11">
    <location>
        <begin position="239"/>
        <end position="377"/>
    </location>
</feature>
<organism evidence="12 13">
    <name type="scientific">Trichosporon asahii var. asahii (strain ATCC 90039 / CBS 2479 / JCM 2466 / KCTC 7840 / NBRC 103889/ NCYC 2677 / UAMH 7654)</name>
    <name type="common">Yeast</name>
    <dbReference type="NCBI Taxonomy" id="1186058"/>
    <lineage>
        <taxon>Eukaryota</taxon>
        <taxon>Fungi</taxon>
        <taxon>Dikarya</taxon>
        <taxon>Basidiomycota</taxon>
        <taxon>Agaricomycotina</taxon>
        <taxon>Tremellomycetes</taxon>
        <taxon>Trichosporonales</taxon>
        <taxon>Trichosporonaceae</taxon>
        <taxon>Trichosporon</taxon>
    </lineage>
</organism>
<feature type="compositionally biased region" description="Polar residues" evidence="10">
    <location>
        <begin position="38"/>
        <end position="54"/>
    </location>
</feature>
<dbReference type="KEGG" id="tasa:A1Q1_06458"/>
<dbReference type="InterPro" id="IPR001683">
    <property type="entry name" value="PX_dom"/>
</dbReference>
<evidence type="ECO:0000256" key="8">
    <source>
        <dbReference type="ARBA" id="ARBA00033774"/>
    </source>
</evidence>
<dbReference type="VEuPathDB" id="FungiDB:A1Q1_06458"/>
<comment type="subcellular location">
    <subcellularLocation>
        <location evidence="2">Endosome</location>
    </subcellularLocation>
    <subcellularLocation>
        <location evidence="1">Vacuole membrane</location>
        <topology evidence="1">Peripheral membrane protein</topology>
    </subcellularLocation>
</comment>
<evidence type="ECO:0000313" key="13">
    <source>
        <dbReference type="Proteomes" id="UP000002748"/>
    </source>
</evidence>
<evidence type="ECO:0000256" key="6">
    <source>
        <dbReference type="ARBA" id="ARBA00023136"/>
    </source>
</evidence>
<evidence type="ECO:0000256" key="1">
    <source>
        <dbReference type="ARBA" id="ARBA00004148"/>
    </source>
</evidence>
<accession>J5SDN6</accession>
<evidence type="ECO:0000256" key="2">
    <source>
        <dbReference type="ARBA" id="ARBA00004177"/>
    </source>
</evidence>
<dbReference type="Proteomes" id="UP000002748">
    <property type="component" value="Unassembled WGS sequence"/>
</dbReference>
<feature type="region of interest" description="Disordered" evidence="10">
    <location>
        <begin position="355"/>
        <end position="377"/>
    </location>
</feature>
<dbReference type="HOGENOM" id="CLU_734008_0_0_1"/>
<dbReference type="PROSITE" id="PS50195">
    <property type="entry name" value="PX"/>
    <property type="match status" value="1"/>
</dbReference>
<evidence type="ECO:0000256" key="5">
    <source>
        <dbReference type="ARBA" id="ARBA00022753"/>
    </source>
</evidence>
<name>J5SDN6_TRIAS</name>
<keyword evidence="4" id="KW-0926">Vacuole</keyword>
<evidence type="ECO:0000256" key="7">
    <source>
        <dbReference type="ARBA" id="ARBA00033728"/>
    </source>
</evidence>
<comment type="function">
    <text evidence="7">Recruits the lipid transfer protein VPS13 to endosomal and vacuolar membranes.</text>
</comment>
<comment type="similarity">
    <text evidence="3">Belongs to the YPT35 family.</text>
</comment>
<reference evidence="12 13" key="1">
    <citation type="journal article" date="2012" name="Eukaryot. Cell">
        <title>Draft genome sequence of CBS 2479, the standard type strain of Trichosporon asahii.</title>
        <authorList>
            <person name="Yang R.Y."/>
            <person name="Li H.T."/>
            <person name="Zhu H."/>
            <person name="Zhou G.P."/>
            <person name="Wang M."/>
            <person name="Wang L."/>
        </authorList>
    </citation>
    <scope>NUCLEOTIDE SEQUENCE [LARGE SCALE GENOMIC DNA]</scope>
    <source>
        <strain evidence="13">ATCC 90039 / CBS 2479 / JCM 2466 / KCTC 7840 / NCYC 2677 / UAMH 7654</strain>
    </source>
</reference>
<dbReference type="EMBL" id="ALBS01000333">
    <property type="protein sequence ID" value="EJT45141.1"/>
    <property type="molecule type" value="Genomic_DNA"/>
</dbReference>
<evidence type="ECO:0000256" key="3">
    <source>
        <dbReference type="ARBA" id="ARBA00007426"/>
    </source>
</evidence>
<keyword evidence="6" id="KW-0472">Membrane</keyword>
<evidence type="ECO:0000313" key="12">
    <source>
        <dbReference type="EMBL" id="EJT45141.1"/>
    </source>
</evidence>
<dbReference type="GO" id="GO:0010008">
    <property type="term" value="C:endosome membrane"/>
    <property type="evidence" value="ECO:0007669"/>
    <property type="project" value="UniProtKB-SubCell"/>
</dbReference>
<dbReference type="AlphaFoldDB" id="J5SDN6"/>
<dbReference type="GO" id="GO:0032266">
    <property type="term" value="F:phosphatidylinositol-3-phosphate binding"/>
    <property type="evidence" value="ECO:0007669"/>
    <property type="project" value="InterPro"/>
</dbReference>
<dbReference type="InterPro" id="IPR037917">
    <property type="entry name" value="Ypt35_PX"/>
</dbReference>
<dbReference type="PANTHER" id="PTHR10555:SF170">
    <property type="entry name" value="FI18122P1"/>
    <property type="match status" value="1"/>
</dbReference>
<sequence>MSTLAPPASASTTPSTPSTLSAPTPPQPSHSNVPEVVTVTSTALPSASTDTQPTPSEPPTDTKGKKTATKPILELLPPSPTHLSFSDPDPDPESSVEESDVDAPRPSPISELVRICAGGGAVDRAESVRSARIEVETEDGTIVRPSSRFLGIGLSSPFGSPSSPSSTRSAGSSSGGLLGFGKGGGVWNSGNGSGSGTGGRLLRLALPWKRKDVTEPIRVTTSPTPSARDAPFAKEVEVKGWQIVGGRNFDDKARVGAYVVYDIELQLRNGSTVTILRRYTEFVRLRKELQAAYPHLGQTIPPLPGKNHMRKFSPEFLEDRRPRLQRFLRTVALHPEMGAGGAESVFGQWVLGYKDSPAESRPSASSATTDPRAASHE</sequence>
<dbReference type="Pfam" id="PF00787">
    <property type="entry name" value="PX"/>
    <property type="match status" value="1"/>
</dbReference>
<dbReference type="InterPro" id="IPR036871">
    <property type="entry name" value="PX_dom_sf"/>
</dbReference>
<evidence type="ECO:0000259" key="11">
    <source>
        <dbReference type="PROSITE" id="PS50195"/>
    </source>
</evidence>
<dbReference type="CDD" id="cd07280">
    <property type="entry name" value="PX_YPT35"/>
    <property type="match status" value="1"/>
</dbReference>
<evidence type="ECO:0000256" key="10">
    <source>
        <dbReference type="SAM" id="MobiDB-lite"/>
    </source>
</evidence>
<dbReference type="GO" id="GO:0005774">
    <property type="term" value="C:vacuolar membrane"/>
    <property type="evidence" value="ECO:0007669"/>
    <property type="project" value="UniProtKB-SubCell"/>
</dbReference>
<protein>
    <recommendedName>
        <fullName evidence="8">Endosomal/vacuolar adapter protein YPT35</fullName>
    </recommendedName>
    <alternativeName>
        <fullName evidence="9">PX domain-containing protein YPT35</fullName>
    </alternativeName>
</protein>
<feature type="compositionally biased region" description="Low complexity" evidence="10">
    <location>
        <begin position="154"/>
        <end position="172"/>
    </location>
</feature>
<dbReference type="SUPFAM" id="SSF64268">
    <property type="entry name" value="PX domain"/>
    <property type="match status" value="1"/>
</dbReference>
<dbReference type="GeneID" id="25989970"/>
<evidence type="ECO:0000256" key="4">
    <source>
        <dbReference type="ARBA" id="ARBA00022554"/>
    </source>
</evidence>
<feature type="compositionally biased region" description="Acidic residues" evidence="10">
    <location>
        <begin position="88"/>
        <end position="101"/>
    </location>
</feature>